<sequence length="481" mass="53083">MAESADDRQAGDERDVALVELEACARLLGIAADRPAYGPDSFARLTDPDGLLGDPAGDSGRQGACILCDALLDRLRNLQQGQFELEDWCGVVRYVFAALRKSRVLVNDVARAEVLVQVLQLFAASGGSEVEAQRRHAELAFVALVLLVNAVASAPLSMRWNAVRLDALVEVVRTATDAGRASALLPFLTTKLESMAERYWTTRMDDSLEASRDADDEPARRRLPLYEAVYRALTSIGEPGGREQHAAPLMAIETGIRLLACAAERGVQLPQEEQYVRDVCLRALLHPRYFRFEPLQQLEAVQRAPLLCRLCRVLAEADGSALREAMTDAVADSDVVMSTLRSHQDEVEAKMRLLMINALCLQAQQMSRAADATHNVEAADAPIDSVPYDAIAAALQSLEGDSMIDDQLVEDWVVLTTRARLVQAKLDQVQRRVRVLSATPLGAGDRREDWRMLNDKLSEWRDRLSDMLSTVQRANHLHAPA</sequence>
<proteinExistence type="predicted"/>
<dbReference type="Proteomes" id="UP001301350">
    <property type="component" value="Unassembled WGS sequence"/>
</dbReference>
<dbReference type="PANTHER" id="PTHR15350:SF2">
    <property type="entry name" value="EUKARYOTIC TRANSLATION INITIATION FACTOR 3 SUBUNIT M"/>
    <property type="match status" value="1"/>
</dbReference>
<evidence type="ECO:0000313" key="2">
    <source>
        <dbReference type="Proteomes" id="UP001301350"/>
    </source>
</evidence>
<gene>
    <name evidence="1" type="ORF">CDCA_CDCA02G0542</name>
</gene>
<accession>A0AAV9IQK0</accession>
<dbReference type="GO" id="GO:0005852">
    <property type="term" value="C:eukaryotic translation initiation factor 3 complex"/>
    <property type="evidence" value="ECO:0007669"/>
    <property type="project" value="TreeGrafter"/>
</dbReference>
<dbReference type="PANTHER" id="PTHR15350">
    <property type="entry name" value="COP9 SIGNALOSOME COMPLEX SUBUNIT 7/DENDRITIC CELL PROTEIN GA17"/>
    <property type="match status" value="1"/>
</dbReference>
<dbReference type="EMBL" id="JANCYW010000002">
    <property type="protein sequence ID" value="KAK4534517.1"/>
    <property type="molecule type" value="Genomic_DNA"/>
</dbReference>
<protein>
    <recommendedName>
        <fullName evidence="3">Eukaryotic translation initiation factor 3 subunit M</fullName>
    </recommendedName>
</protein>
<evidence type="ECO:0008006" key="3">
    <source>
        <dbReference type="Google" id="ProtNLM"/>
    </source>
</evidence>
<dbReference type="AlphaFoldDB" id="A0AAV9IQK0"/>
<reference evidence="1 2" key="1">
    <citation type="submission" date="2022-07" db="EMBL/GenBank/DDBJ databases">
        <title>Genome-wide signatures of adaptation to extreme environments.</title>
        <authorList>
            <person name="Cho C.H."/>
            <person name="Yoon H.S."/>
        </authorList>
    </citation>
    <scope>NUCLEOTIDE SEQUENCE [LARGE SCALE GENOMIC DNA]</scope>
    <source>
        <strain evidence="1 2">DBV 063 E5</strain>
    </source>
</reference>
<dbReference type="InterPro" id="IPR045237">
    <property type="entry name" value="COPS7/eIF3m"/>
</dbReference>
<evidence type="ECO:0000313" key="1">
    <source>
        <dbReference type="EMBL" id="KAK4534517.1"/>
    </source>
</evidence>
<keyword evidence="2" id="KW-1185">Reference proteome</keyword>
<comment type="caution">
    <text evidence="1">The sequence shown here is derived from an EMBL/GenBank/DDBJ whole genome shotgun (WGS) entry which is preliminary data.</text>
</comment>
<name>A0AAV9IQK0_CYACA</name>
<dbReference type="GO" id="GO:0002183">
    <property type="term" value="P:cytoplasmic translational initiation"/>
    <property type="evidence" value="ECO:0007669"/>
    <property type="project" value="TreeGrafter"/>
</dbReference>
<organism evidence="1 2">
    <name type="scientific">Cyanidium caldarium</name>
    <name type="common">Red alga</name>
    <dbReference type="NCBI Taxonomy" id="2771"/>
    <lineage>
        <taxon>Eukaryota</taxon>
        <taxon>Rhodophyta</taxon>
        <taxon>Bangiophyceae</taxon>
        <taxon>Cyanidiales</taxon>
        <taxon>Cyanidiaceae</taxon>
        <taxon>Cyanidium</taxon>
    </lineage>
</organism>